<evidence type="ECO:0000313" key="2">
    <source>
        <dbReference type="Proteomes" id="UP000008988"/>
    </source>
</evidence>
<dbReference type="AlphaFoldDB" id="B5VSB5"/>
<sequence>MELQVGKERSDSDRLKRRPNWIRDSKVQNKIVYKPSLLTTV</sequence>
<gene>
    <name evidence="1" type="ORF">AWRI1631_153830</name>
</gene>
<name>B5VSB5_YEAS6</name>
<accession>B5VSB5</accession>
<evidence type="ECO:0000313" key="1">
    <source>
        <dbReference type="EMBL" id="EDZ69178.1"/>
    </source>
</evidence>
<proteinExistence type="predicted"/>
<dbReference type="Proteomes" id="UP000008988">
    <property type="component" value="Unassembled WGS sequence"/>
</dbReference>
<reference evidence="1 2" key="1">
    <citation type="journal article" date="2008" name="FEMS Yeast Res.">
        <title>Comparative genome analysis of a Saccharomyces cerevisiae wine strain.</title>
        <authorList>
            <person name="Borneman A.R."/>
            <person name="Forgan A.H."/>
            <person name="Pretorius I.S."/>
            <person name="Chambers P.J."/>
        </authorList>
    </citation>
    <scope>NUCLEOTIDE SEQUENCE [LARGE SCALE GENOMIC DNA]</scope>
    <source>
        <strain evidence="1 2">AWRI1631</strain>
    </source>
</reference>
<dbReference type="EMBL" id="ABSV01002208">
    <property type="protein sequence ID" value="EDZ69178.1"/>
    <property type="molecule type" value="Genomic_DNA"/>
</dbReference>
<protein>
    <submittedName>
        <fullName evidence="1">Uncharacterized protein</fullName>
    </submittedName>
</protein>
<comment type="caution">
    <text evidence="1">The sequence shown here is derived from an EMBL/GenBank/DDBJ whole genome shotgun (WGS) entry which is preliminary data.</text>
</comment>
<organism evidence="1 2">
    <name type="scientific">Saccharomyces cerevisiae (strain AWRI1631)</name>
    <name type="common">Baker's yeast</name>
    <dbReference type="NCBI Taxonomy" id="545124"/>
    <lineage>
        <taxon>Eukaryota</taxon>
        <taxon>Fungi</taxon>
        <taxon>Dikarya</taxon>
        <taxon>Ascomycota</taxon>
        <taxon>Saccharomycotina</taxon>
        <taxon>Saccharomycetes</taxon>
        <taxon>Saccharomycetales</taxon>
        <taxon>Saccharomycetaceae</taxon>
        <taxon>Saccharomyces</taxon>
    </lineage>
</organism>